<evidence type="ECO:0000313" key="2">
    <source>
        <dbReference type="Proteomes" id="UP000769780"/>
    </source>
</evidence>
<reference evidence="1 2" key="1">
    <citation type="submission" date="2020-07" db="EMBL/GenBank/DDBJ databases">
        <title>Fungal Genomes of the International Space Station.</title>
        <authorList>
            <person name="Seuylemezian A."/>
            <person name="Singh N.K."/>
            <person name="Wood J."/>
            <person name="Venkateswaran K."/>
        </authorList>
    </citation>
    <scope>NUCLEOTIDE SEQUENCE [LARGE SCALE GENOMIC DNA]</scope>
    <source>
        <strain evidence="1 2">PL-B2</strain>
    </source>
</reference>
<dbReference type="RefSeq" id="WP_221875479.1">
    <property type="nucleotide sequence ID" value="NZ_JACWFH010000035.1"/>
</dbReference>
<dbReference type="Proteomes" id="UP000769780">
    <property type="component" value="Unassembled WGS sequence"/>
</dbReference>
<organism evidence="1 2">
    <name type="scientific">Mesobacillus maritimus</name>
    <dbReference type="NCBI Taxonomy" id="1643336"/>
    <lineage>
        <taxon>Bacteria</taxon>
        <taxon>Bacillati</taxon>
        <taxon>Bacillota</taxon>
        <taxon>Bacilli</taxon>
        <taxon>Bacillales</taxon>
        <taxon>Bacillaceae</taxon>
        <taxon>Mesobacillus</taxon>
    </lineage>
</organism>
<protein>
    <submittedName>
        <fullName evidence="1">YlzJ-like family protein</fullName>
    </submittedName>
</protein>
<proteinExistence type="predicted"/>
<dbReference type="InterPro" id="IPR025619">
    <property type="entry name" value="YlzJ"/>
</dbReference>
<name>A0ABS7KAI1_9BACI</name>
<gene>
    <name evidence="1" type="ORF">H0185_21075</name>
</gene>
<accession>A0ABS7KAI1</accession>
<dbReference type="EMBL" id="JACWFH010000035">
    <property type="protein sequence ID" value="MBY0099262.1"/>
    <property type="molecule type" value="Genomic_DNA"/>
</dbReference>
<evidence type="ECO:0000313" key="1">
    <source>
        <dbReference type="EMBL" id="MBY0099262.1"/>
    </source>
</evidence>
<keyword evidence="2" id="KW-1185">Reference proteome</keyword>
<dbReference type="Pfam" id="PF14035">
    <property type="entry name" value="YlzJ"/>
    <property type="match status" value="1"/>
</dbReference>
<comment type="caution">
    <text evidence="1">The sequence shown here is derived from an EMBL/GenBank/DDBJ whole genome shotgun (WGS) entry which is preliminary data.</text>
</comment>
<sequence length="71" mass="8076">MILYTMMPQDLVFPPEEQQQNSGQMMMNYKGVPVLAEQVDAMNYQIIRVMSTDPSHYLNTDCAPGTKISFS</sequence>